<dbReference type="InterPro" id="IPR011032">
    <property type="entry name" value="GroES-like_sf"/>
</dbReference>
<comment type="cofactor">
    <cofactor evidence="1">
        <name>Zn(2+)</name>
        <dbReference type="ChEBI" id="CHEBI:29105"/>
    </cofactor>
</comment>
<dbReference type="RefSeq" id="WP_376871642.1">
    <property type="nucleotide sequence ID" value="NZ_JBHUHP010000001.1"/>
</dbReference>
<sequence length="369" mass="38700">MTECRSLGVRAPYEPAIFDSALPEVPAGGASVRTLYSGVSAGTELAYVKGTDPAFTARRDPDLGVFVPGAGSRRYPLRAMGYMEVAEVVDSRRPDLPVGGLVAAAYGHRSHHVLAPQDVVVPVPADLDPVLAIYLAQMGPICANGLLHATAEFGGTAASALGDGVRGRTVLVTGAGVVGLLTALFAAHHGAGDVAVADPDLARRATATALGLQAVDADSAWRWCKDRWVHGPGDRGADLVFQCRGRAAVLHEALRSLRPQGAVIDLAFYQDGGSELRLGEEFHHNGLTIRCAQIARVPRGFAGSWDRYRLAGETADLLVAHGAALRRHVVTDVVPVDEGPSVLLALARRERAAGQVVLSFPGRPTSRAG</sequence>
<comment type="similarity">
    <text evidence="2">Belongs to the zinc-containing alcohol dehydrogenase family.</text>
</comment>
<feature type="domain" description="Alcohol dehydrogenase-like C-terminal" evidence="6">
    <location>
        <begin position="178"/>
        <end position="289"/>
    </location>
</feature>
<evidence type="ECO:0000256" key="1">
    <source>
        <dbReference type="ARBA" id="ARBA00001947"/>
    </source>
</evidence>
<dbReference type="PANTHER" id="PTHR43350:SF19">
    <property type="entry name" value="D-GULOSIDE 3-DEHYDROGENASE"/>
    <property type="match status" value="1"/>
</dbReference>
<proteinExistence type="inferred from homology"/>
<dbReference type="Proteomes" id="UP001597402">
    <property type="component" value="Unassembled WGS sequence"/>
</dbReference>
<gene>
    <name evidence="7" type="ORF">ACFSHS_03265</name>
</gene>
<evidence type="ECO:0000256" key="3">
    <source>
        <dbReference type="ARBA" id="ARBA00022723"/>
    </source>
</evidence>
<accession>A0ABW4X6E0</accession>
<dbReference type="CDD" id="cd08255">
    <property type="entry name" value="2-desacetyl-2-hydroxyethyl_bacteriochlorophyllide_like"/>
    <property type="match status" value="1"/>
</dbReference>
<dbReference type="Gene3D" id="3.40.50.720">
    <property type="entry name" value="NAD(P)-binding Rossmann-like Domain"/>
    <property type="match status" value="1"/>
</dbReference>
<evidence type="ECO:0000256" key="5">
    <source>
        <dbReference type="ARBA" id="ARBA00023002"/>
    </source>
</evidence>
<protein>
    <submittedName>
        <fullName evidence="7">Zinc-binding alcohol dehydrogenase</fullName>
    </submittedName>
</protein>
<dbReference type="InterPro" id="IPR036291">
    <property type="entry name" value="NAD(P)-bd_dom_sf"/>
</dbReference>
<dbReference type="PANTHER" id="PTHR43350">
    <property type="entry name" value="NAD-DEPENDENT ALCOHOL DEHYDROGENASE"/>
    <property type="match status" value="1"/>
</dbReference>
<name>A0ABW4X6E0_9ACTN</name>
<evidence type="ECO:0000313" key="8">
    <source>
        <dbReference type="Proteomes" id="UP001597402"/>
    </source>
</evidence>
<keyword evidence="5" id="KW-0560">Oxidoreductase</keyword>
<comment type="caution">
    <text evidence="7">The sequence shown here is derived from an EMBL/GenBank/DDBJ whole genome shotgun (WGS) entry which is preliminary data.</text>
</comment>
<dbReference type="Gene3D" id="3.90.180.10">
    <property type="entry name" value="Medium-chain alcohol dehydrogenases, catalytic domain"/>
    <property type="match status" value="1"/>
</dbReference>
<keyword evidence="4" id="KW-0862">Zinc</keyword>
<evidence type="ECO:0000259" key="6">
    <source>
        <dbReference type="Pfam" id="PF00107"/>
    </source>
</evidence>
<dbReference type="EMBL" id="JBHUHP010000001">
    <property type="protein sequence ID" value="MFD2090584.1"/>
    <property type="molecule type" value="Genomic_DNA"/>
</dbReference>
<dbReference type="SUPFAM" id="SSF50129">
    <property type="entry name" value="GroES-like"/>
    <property type="match status" value="1"/>
</dbReference>
<evidence type="ECO:0000256" key="4">
    <source>
        <dbReference type="ARBA" id="ARBA00022833"/>
    </source>
</evidence>
<dbReference type="SUPFAM" id="SSF51735">
    <property type="entry name" value="NAD(P)-binding Rossmann-fold domains"/>
    <property type="match status" value="1"/>
</dbReference>
<dbReference type="InterPro" id="IPR013149">
    <property type="entry name" value="ADH-like_C"/>
</dbReference>
<evidence type="ECO:0000256" key="2">
    <source>
        <dbReference type="ARBA" id="ARBA00008072"/>
    </source>
</evidence>
<dbReference type="Pfam" id="PF00107">
    <property type="entry name" value="ADH_zinc_N"/>
    <property type="match status" value="1"/>
</dbReference>
<reference evidence="8" key="1">
    <citation type="journal article" date="2019" name="Int. J. Syst. Evol. Microbiol.">
        <title>The Global Catalogue of Microorganisms (GCM) 10K type strain sequencing project: providing services to taxonomists for standard genome sequencing and annotation.</title>
        <authorList>
            <consortium name="The Broad Institute Genomics Platform"/>
            <consortium name="The Broad Institute Genome Sequencing Center for Infectious Disease"/>
            <person name="Wu L."/>
            <person name="Ma J."/>
        </authorList>
    </citation>
    <scope>NUCLEOTIDE SEQUENCE [LARGE SCALE GENOMIC DNA]</scope>
    <source>
        <strain evidence="8">JCM 3338</strain>
    </source>
</reference>
<keyword evidence="8" id="KW-1185">Reference proteome</keyword>
<keyword evidence="3" id="KW-0479">Metal-binding</keyword>
<evidence type="ECO:0000313" key="7">
    <source>
        <dbReference type="EMBL" id="MFD2090584.1"/>
    </source>
</evidence>
<organism evidence="7 8">
    <name type="scientific">Blastococcus deserti</name>
    <dbReference type="NCBI Taxonomy" id="2259033"/>
    <lineage>
        <taxon>Bacteria</taxon>
        <taxon>Bacillati</taxon>
        <taxon>Actinomycetota</taxon>
        <taxon>Actinomycetes</taxon>
        <taxon>Geodermatophilales</taxon>
        <taxon>Geodermatophilaceae</taxon>
        <taxon>Blastococcus</taxon>
    </lineage>
</organism>